<protein>
    <submittedName>
        <fullName evidence="3">Protein CBG14814</fullName>
    </submittedName>
</protein>
<feature type="region of interest" description="Disordered" evidence="1">
    <location>
        <begin position="52"/>
        <end position="74"/>
    </location>
</feature>
<dbReference type="WormBase" id="CBG14814">
    <property type="protein sequence ID" value="CBP42470"/>
    <property type="gene ID" value="WBGene00035206"/>
    <property type="gene designation" value="Cbr-sups-1"/>
</dbReference>
<feature type="chain" id="PRO_5002733561" evidence="2">
    <location>
        <begin position="21"/>
        <end position="557"/>
    </location>
</feature>
<dbReference type="OMA" id="GNELHEM"/>
<evidence type="ECO:0000313" key="4">
    <source>
        <dbReference type="Proteomes" id="UP000008549"/>
    </source>
</evidence>
<proteinExistence type="predicted"/>
<dbReference type="HOGENOM" id="CLU_495443_0_0_1"/>
<reference evidence="3 4" key="2">
    <citation type="journal article" date="2011" name="PLoS Genet.">
        <title>Caenorhabditis briggsae recombinant inbred line genotypes reveal inter-strain incompatibility and the evolution of recombination.</title>
        <authorList>
            <person name="Ross J.A."/>
            <person name="Koboldt D.C."/>
            <person name="Staisch J.E."/>
            <person name="Chamberlin H.M."/>
            <person name="Gupta B.P."/>
            <person name="Miller R.D."/>
            <person name="Baird S.E."/>
            <person name="Haag E.S."/>
        </authorList>
    </citation>
    <scope>NUCLEOTIDE SEQUENCE [LARGE SCALE GENOMIC DNA]</scope>
    <source>
        <strain evidence="3 4">AF16</strain>
    </source>
</reference>
<accession>A8XKR2</accession>
<dbReference type="InParanoid" id="A8XKR2"/>
<sequence length="557" mass="61733">MLLNKTNFILALAILGSSYAKEEEKTPGEEMIDRLAVNMAGAFVKSMFPEMDRKPTEAPTPAPAAPSPSSEIRRAPINPLISSLEGYSPQFAASEYNAMPQLSQASDTPRNPFSYQANQPSTYSVMPEMSQNKIGQSTASGMESLGALALSGMRNPDISGMLSGGGGTPEAINAVRNQAYLAELSKHQSELNAYSAKQMEYLDQQRRYQQAMIDHQAGAALLMQKQQQEIIAKQMQNMKQSYGVGENAPGESKDFEENDNTVGGRYLTARARGAKTMKVPTNRKLEDDDVIANDEYLKEYFKQKYNIDIPDDVSQLTADEKATLRALKRELSRQQDKVKENGVFKTMDSLKGKMINERASPSKSTTPSEACDQCMPMNLKMVRGAWTQIYGNPKVVNKVFGTVMSLENMKSSTGSIKMTNKKTACVGMEVGAASSHRKSSKMNLFFRDSDEGNELHEVQMRGTVTVKDNIMSVETNLYRTHMCLVKAGPSESDKFEYVILSETTGKYACKSYHVFVRNTDEFNRRHFDDVSEFMRSQADAMPLGALPKSSLCELDSP</sequence>
<keyword evidence="4" id="KW-1185">Reference proteome</keyword>
<dbReference type="EMBL" id="HE600983">
    <property type="protein sequence ID" value="CAP33236.2"/>
    <property type="molecule type" value="Genomic_DNA"/>
</dbReference>
<dbReference type="Proteomes" id="UP000008549">
    <property type="component" value="Unassembled WGS sequence"/>
</dbReference>
<evidence type="ECO:0000256" key="2">
    <source>
        <dbReference type="SAM" id="SignalP"/>
    </source>
</evidence>
<keyword evidence="2" id="KW-0732">Signal</keyword>
<organism evidence="3 4">
    <name type="scientific">Caenorhabditis briggsae</name>
    <dbReference type="NCBI Taxonomy" id="6238"/>
    <lineage>
        <taxon>Eukaryota</taxon>
        <taxon>Metazoa</taxon>
        <taxon>Ecdysozoa</taxon>
        <taxon>Nematoda</taxon>
        <taxon>Chromadorea</taxon>
        <taxon>Rhabditida</taxon>
        <taxon>Rhabditina</taxon>
        <taxon>Rhabditomorpha</taxon>
        <taxon>Rhabditoidea</taxon>
        <taxon>Rhabditidae</taxon>
        <taxon>Peloderinae</taxon>
        <taxon>Caenorhabditis</taxon>
    </lineage>
</organism>
<gene>
    <name evidence="5" type="primary">sups-1</name>
    <name evidence="3 5" type="ORF">CBG14814</name>
    <name evidence="3" type="ORF">CBG_14814</name>
</gene>
<evidence type="ECO:0000256" key="1">
    <source>
        <dbReference type="SAM" id="MobiDB-lite"/>
    </source>
</evidence>
<evidence type="ECO:0000313" key="5">
    <source>
        <dbReference type="WormBase" id="CBG14814"/>
    </source>
</evidence>
<name>A8XKR2_CAEBR</name>
<dbReference type="AlphaFoldDB" id="A8XKR2"/>
<dbReference type="FunCoup" id="A8XKR2">
    <property type="interactions" value="386"/>
</dbReference>
<reference evidence="3 4" key="1">
    <citation type="journal article" date="2003" name="PLoS Biol.">
        <title>The genome sequence of Caenorhabditis briggsae: a platform for comparative genomics.</title>
        <authorList>
            <person name="Stein L.D."/>
            <person name="Bao Z."/>
            <person name="Blasiar D."/>
            <person name="Blumenthal T."/>
            <person name="Brent M.R."/>
            <person name="Chen N."/>
            <person name="Chinwalla A."/>
            <person name="Clarke L."/>
            <person name="Clee C."/>
            <person name="Coghlan A."/>
            <person name="Coulson A."/>
            <person name="D'Eustachio P."/>
            <person name="Fitch D.H."/>
            <person name="Fulton L.A."/>
            <person name="Fulton R.E."/>
            <person name="Griffiths-Jones S."/>
            <person name="Harris T.W."/>
            <person name="Hillier L.W."/>
            <person name="Kamath R."/>
            <person name="Kuwabara P.E."/>
            <person name="Mardis E.R."/>
            <person name="Marra M.A."/>
            <person name="Miner T.L."/>
            <person name="Minx P."/>
            <person name="Mullikin J.C."/>
            <person name="Plumb R.W."/>
            <person name="Rogers J."/>
            <person name="Schein J.E."/>
            <person name="Sohrmann M."/>
            <person name="Spieth J."/>
            <person name="Stajich J.E."/>
            <person name="Wei C."/>
            <person name="Willey D."/>
            <person name="Wilson R.K."/>
            <person name="Durbin R."/>
            <person name="Waterston R.H."/>
        </authorList>
    </citation>
    <scope>NUCLEOTIDE SEQUENCE [LARGE SCALE GENOMIC DNA]</scope>
    <source>
        <strain evidence="3 4">AF16</strain>
    </source>
</reference>
<dbReference type="STRING" id="6238.A8XKR2"/>
<evidence type="ECO:0000313" key="3">
    <source>
        <dbReference type="EMBL" id="CAP33236.2"/>
    </source>
</evidence>
<feature type="signal peptide" evidence="2">
    <location>
        <begin position="1"/>
        <end position="20"/>
    </location>
</feature>
<dbReference type="eggNOG" id="ENOG502SZXA">
    <property type="taxonomic scope" value="Eukaryota"/>
</dbReference>